<dbReference type="InterPro" id="IPR029058">
    <property type="entry name" value="AB_hydrolase_fold"/>
</dbReference>
<gene>
    <name evidence="2" type="ORF">GCM10023082_66550</name>
</gene>
<evidence type="ECO:0000313" key="3">
    <source>
        <dbReference type="Proteomes" id="UP001499884"/>
    </source>
</evidence>
<keyword evidence="2" id="KW-0378">Hydrolase</keyword>
<name>A0ABP7GGU9_9ACTN</name>
<dbReference type="Proteomes" id="UP001499884">
    <property type="component" value="Unassembled WGS sequence"/>
</dbReference>
<dbReference type="GO" id="GO:0016787">
    <property type="term" value="F:hydrolase activity"/>
    <property type="evidence" value="ECO:0007669"/>
    <property type="project" value="UniProtKB-KW"/>
</dbReference>
<sequence length="236" mass="25351">MHEAVRERAPVRPALVLDRTETRPRAAVLVLHGGRADGEAPPPRLNAAAARMWPVTRGLLRATEGFGVVMGRVRYRCRGWNGGRADAARDTLRALDELGLLLGRLPVVLVGHSMGGRAALCAAGHDLVSGVVALAPWCPPEDPVLHLEGRRAVLLHGERDRVTDPQATVDFTARARRIGARAGAVLVARGEHTMLRRAVTWQSLTTRTAAALVGAGELPDVVRQSLLDDTSPVQRT</sequence>
<dbReference type="InterPro" id="IPR000073">
    <property type="entry name" value="AB_hydrolase_1"/>
</dbReference>
<feature type="domain" description="AB hydrolase-1" evidence="1">
    <location>
        <begin position="28"/>
        <end position="209"/>
    </location>
</feature>
<proteinExistence type="predicted"/>
<dbReference type="Pfam" id="PF12697">
    <property type="entry name" value="Abhydrolase_6"/>
    <property type="match status" value="1"/>
</dbReference>
<keyword evidence="3" id="KW-1185">Reference proteome</keyword>
<evidence type="ECO:0000259" key="1">
    <source>
        <dbReference type="Pfam" id="PF12697"/>
    </source>
</evidence>
<dbReference type="RefSeq" id="WP_345655823.1">
    <property type="nucleotide sequence ID" value="NZ_BAABEP010000116.1"/>
</dbReference>
<dbReference type="Gene3D" id="3.40.50.1820">
    <property type="entry name" value="alpha/beta hydrolase"/>
    <property type="match status" value="1"/>
</dbReference>
<comment type="caution">
    <text evidence="2">The sequence shown here is derived from an EMBL/GenBank/DDBJ whole genome shotgun (WGS) entry which is preliminary data.</text>
</comment>
<accession>A0ABP7GGU9</accession>
<dbReference type="EMBL" id="BAABEP010000116">
    <property type="protein sequence ID" value="GAA3764252.1"/>
    <property type="molecule type" value="Genomic_DNA"/>
</dbReference>
<dbReference type="SUPFAM" id="SSF53474">
    <property type="entry name" value="alpha/beta-Hydrolases"/>
    <property type="match status" value="1"/>
</dbReference>
<organism evidence="2 3">
    <name type="scientific">Streptomyces tremellae</name>
    <dbReference type="NCBI Taxonomy" id="1124239"/>
    <lineage>
        <taxon>Bacteria</taxon>
        <taxon>Bacillati</taxon>
        <taxon>Actinomycetota</taxon>
        <taxon>Actinomycetes</taxon>
        <taxon>Kitasatosporales</taxon>
        <taxon>Streptomycetaceae</taxon>
        <taxon>Streptomyces</taxon>
    </lineage>
</organism>
<evidence type="ECO:0000313" key="2">
    <source>
        <dbReference type="EMBL" id="GAA3764252.1"/>
    </source>
</evidence>
<reference evidence="3" key="1">
    <citation type="journal article" date="2019" name="Int. J. Syst. Evol. Microbiol.">
        <title>The Global Catalogue of Microorganisms (GCM) 10K type strain sequencing project: providing services to taxonomists for standard genome sequencing and annotation.</title>
        <authorList>
            <consortium name="The Broad Institute Genomics Platform"/>
            <consortium name="The Broad Institute Genome Sequencing Center for Infectious Disease"/>
            <person name="Wu L."/>
            <person name="Ma J."/>
        </authorList>
    </citation>
    <scope>NUCLEOTIDE SEQUENCE [LARGE SCALE GENOMIC DNA]</scope>
    <source>
        <strain evidence="3">JCM 30846</strain>
    </source>
</reference>
<protein>
    <submittedName>
        <fullName evidence="2">Alpha/beta hydrolase</fullName>
    </submittedName>
</protein>